<dbReference type="Proteomes" id="UP000518752">
    <property type="component" value="Unassembled WGS sequence"/>
</dbReference>
<sequence>MLMTLPDELLLSVVKYFAPTPNEQSLYFYFRPVSPDIINLSVVSRRWRRICLPMLFASIQFKGQESEKFRDFCMSNPVISGLVKSIHPLQFADFGRRKSSILCRTLLCLKNLTCIDLSNVEISFDILRAMLEHPTVATVRICSRTSLPVHSLQLDLSKVVLDFVGFSQRNPDHALGPHLHRGLRVTTVNLWNFELSDGFARLANFSGLQQVVLRDSDSASCQGLHNLTSALPHLNEIWLINTALDANLIFALRSSFTEDLDKQNLTKCIRVTKIGLARRPNQDWRIQSLEIFTTLASYSLIKILSLVASHFPTIEILSLDLEFHSDTYLVDDLVAVLRKFPRIDTLNFSHIFHRLMFTNKEQQCWEPSRPLIRHSFLEKDVVNIEAGLVWFISHLAKELDGLEASYIEEEGICSSDEITENGPDLKWDMRGWLHVRDGSREIDNRLFIQLPDDDEDSRSTSDDEFYRSSSEDEDSYFSSDDEDFYASSEDEDSRNSSDDE</sequence>
<evidence type="ECO:0008006" key="4">
    <source>
        <dbReference type="Google" id="ProtNLM"/>
    </source>
</evidence>
<protein>
    <recommendedName>
        <fullName evidence="4">F-box domain-containing protein</fullName>
    </recommendedName>
</protein>
<feature type="compositionally biased region" description="Acidic residues" evidence="1">
    <location>
        <begin position="471"/>
        <end position="492"/>
    </location>
</feature>
<dbReference type="CDD" id="cd09917">
    <property type="entry name" value="F-box_SF"/>
    <property type="match status" value="1"/>
</dbReference>
<dbReference type="InterPro" id="IPR032675">
    <property type="entry name" value="LRR_dom_sf"/>
</dbReference>
<proteinExistence type="predicted"/>
<evidence type="ECO:0000256" key="1">
    <source>
        <dbReference type="SAM" id="MobiDB-lite"/>
    </source>
</evidence>
<evidence type="ECO:0000313" key="2">
    <source>
        <dbReference type="EMBL" id="KAF5392106.1"/>
    </source>
</evidence>
<dbReference type="AlphaFoldDB" id="A0A8H5MFS4"/>
<feature type="compositionally biased region" description="Basic and acidic residues" evidence="1">
    <location>
        <begin position="457"/>
        <end position="470"/>
    </location>
</feature>
<evidence type="ECO:0000313" key="3">
    <source>
        <dbReference type="Proteomes" id="UP000518752"/>
    </source>
</evidence>
<dbReference type="SUPFAM" id="SSF52047">
    <property type="entry name" value="RNI-like"/>
    <property type="match status" value="1"/>
</dbReference>
<feature type="region of interest" description="Disordered" evidence="1">
    <location>
        <begin position="451"/>
        <end position="500"/>
    </location>
</feature>
<organism evidence="2 3">
    <name type="scientific">Collybiopsis confluens</name>
    <dbReference type="NCBI Taxonomy" id="2823264"/>
    <lineage>
        <taxon>Eukaryota</taxon>
        <taxon>Fungi</taxon>
        <taxon>Dikarya</taxon>
        <taxon>Basidiomycota</taxon>
        <taxon>Agaricomycotina</taxon>
        <taxon>Agaricomycetes</taxon>
        <taxon>Agaricomycetidae</taxon>
        <taxon>Agaricales</taxon>
        <taxon>Marasmiineae</taxon>
        <taxon>Omphalotaceae</taxon>
        <taxon>Collybiopsis</taxon>
    </lineage>
</organism>
<keyword evidence="3" id="KW-1185">Reference proteome</keyword>
<dbReference type="EMBL" id="JAACJN010000007">
    <property type="protein sequence ID" value="KAF5392106.1"/>
    <property type="molecule type" value="Genomic_DNA"/>
</dbReference>
<name>A0A8H5MFS4_9AGAR</name>
<accession>A0A8H5MFS4</accession>
<reference evidence="2 3" key="1">
    <citation type="journal article" date="2020" name="ISME J.">
        <title>Uncovering the hidden diversity of litter-decomposition mechanisms in mushroom-forming fungi.</title>
        <authorList>
            <person name="Floudas D."/>
            <person name="Bentzer J."/>
            <person name="Ahren D."/>
            <person name="Johansson T."/>
            <person name="Persson P."/>
            <person name="Tunlid A."/>
        </authorList>
    </citation>
    <scope>NUCLEOTIDE SEQUENCE [LARGE SCALE GENOMIC DNA]</scope>
    <source>
        <strain evidence="2 3">CBS 406.79</strain>
    </source>
</reference>
<comment type="caution">
    <text evidence="2">The sequence shown here is derived from an EMBL/GenBank/DDBJ whole genome shotgun (WGS) entry which is preliminary data.</text>
</comment>
<dbReference type="Gene3D" id="3.80.10.10">
    <property type="entry name" value="Ribonuclease Inhibitor"/>
    <property type="match status" value="1"/>
</dbReference>
<gene>
    <name evidence="2" type="ORF">D9757_003328</name>
</gene>
<dbReference type="OrthoDB" id="3043436at2759"/>